<dbReference type="Gene3D" id="2.20.25.190">
    <property type="match status" value="1"/>
</dbReference>
<keyword evidence="5" id="KW-0805">Transcription regulation</keyword>
<protein>
    <recommendedName>
        <fullName evidence="5">Transcription elongation factor 1 homolog</fullName>
    </recommendedName>
</protein>
<evidence type="ECO:0000313" key="7">
    <source>
        <dbReference type="Proteomes" id="UP001202328"/>
    </source>
</evidence>
<sequence>MARRKSRTKPAQKKRLLEKLDKVFCCLFCNHMYGVECVMDRKLKLGTTAIDIYTEWITEWINECERVNNDEEEVL</sequence>
<evidence type="ECO:0000256" key="4">
    <source>
        <dbReference type="ARBA" id="ARBA00023242"/>
    </source>
</evidence>
<keyword evidence="3 5" id="KW-0862">Zinc</keyword>
<comment type="subcellular location">
    <subcellularLocation>
        <location evidence="1 5">Nucleus</location>
    </subcellularLocation>
</comment>
<dbReference type="PANTHER" id="PTHR20934:SF0">
    <property type="entry name" value="TRANSCRIPTION ELONGATION FACTOR 1 HOMOLOG"/>
    <property type="match status" value="1"/>
</dbReference>
<evidence type="ECO:0000256" key="2">
    <source>
        <dbReference type="ARBA" id="ARBA00009730"/>
    </source>
</evidence>
<keyword evidence="5" id="KW-0479">Metal-binding</keyword>
<dbReference type="EMBL" id="JAJJMB010011222">
    <property type="protein sequence ID" value="KAI3903285.1"/>
    <property type="molecule type" value="Genomic_DNA"/>
</dbReference>
<reference evidence="6" key="1">
    <citation type="submission" date="2022-04" db="EMBL/GenBank/DDBJ databases">
        <title>A functionally conserved STORR gene fusion in Papaver species that diverged 16.8 million years ago.</title>
        <authorList>
            <person name="Catania T."/>
        </authorList>
    </citation>
    <scope>NUCLEOTIDE SEQUENCE</scope>
    <source>
        <strain evidence="6">S-188037</strain>
    </source>
</reference>
<dbReference type="AlphaFoldDB" id="A0AAD4XCB6"/>
<dbReference type="InterPro" id="IPR038567">
    <property type="entry name" value="T_Elf1_sf"/>
</dbReference>
<comment type="function">
    <text evidence="5">Transcription elongation factor implicated in the maintenance of proper chromatin structure in actively transcribed regions.</text>
</comment>
<evidence type="ECO:0000256" key="5">
    <source>
        <dbReference type="RuleBase" id="RU364033"/>
    </source>
</evidence>
<accession>A0AAD4XCB6</accession>
<name>A0AAD4XCB6_9MAGN</name>
<dbReference type="GO" id="GO:0008023">
    <property type="term" value="C:transcription elongation factor complex"/>
    <property type="evidence" value="ECO:0007669"/>
    <property type="project" value="TreeGrafter"/>
</dbReference>
<keyword evidence="5" id="KW-0804">Transcription</keyword>
<keyword evidence="7" id="KW-1185">Reference proteome</keyword>
<dbReference type="InterPro" id="IPR007808">
    <property type="entry name" value="Elf1"/>
</dbReference>
<dbReference type="PANTHER" id="PTHR20934">
    <property type="entry name" value="TRANSCRIPTION ELONGATION FACTOR 1 HOMOLOG"/>
    <property type="match status" value="1"/>
</dbReference>
<organism evidence="6 7">
    <name type="scientific">Papaver atlanticum</name>
    <dbReference type="NCBI Taxonomy" id="357466"/>
    <lineage>
        <taxon>Eukaryota</taxon>
        <taxon>Viridiplantae</taxon>
        <taxon>Streptophyta</taxon>
        <taxon>Embryophyta</taxon>
        <taxon>Tracheophyta</taxon>
        <taxon>Spermatophyta</taxon>
        <taxon>Magnoliopsida</taxon>
        <taxon>Ranunculales</taxon>
        <taxon>Papaveraceae</taxon>
        <taxon>Papaveroideae</taxon>
        <taxon>Papaver</taxon>
    </lineage>
</organism>
<dbReference type="GO" id="GO:0008270">
    <property type="term" value="F:zinc ion binding"/>
    <property type="evidence" value="ECO:0007669"/>
    <property type="project" value="UniProtKB-KW"/>
</dbReference>
<keyword evidence="5" id="KW-0863">Zinc-finger</keyword>
<dbReference type="GO" id="GO:0006368">
    <property type="term" value="P:transcription elongation by RNA polymerase II"/>
    <property type="evidence" value="ECO:0007669"/>
    <property type="project" value="TreeGrafter"/>
</dbReference>
<gene>
    <name evidence="6" type="ORF">MKW98_031939</name>
</gene>
<dbReference type="SUPFAM" id="SSF57783">
    <property type="entry name" value="Zinc beta-ribbon"/>
    <property type="match status" value="1"/>
</dbReference>
<dbReference type="GO" id="GO:0000993">
    <property type="term" value="F:RNA polymerase II complex binding"/>
    <property type="evidence" value="ECO:0007669"/>
    <property type="project" value="TreeGrafter"/>
</dbReference>
<evidence type="ECO:0000256" key="3">
    <source>
        <dbReference type="ARBA" id="ARBA00022833"/>
    </source>
</evidence>
<comment type="caution">
    <text evidence="6">The sequence shown here is derived from an EMBL/GenBank/DDBJ whole genome shotgun (WGS) entry which is preliminary data.</text>
</comment>
<comment type="similarity">
    <text evidence="2 5">Belongs to the ELOF1 family.</text>
</comment>
<evidence type="ECO:0000256" key="1">
    <source>
        <dbReference type="ARBA" id="ARBA00004123"/>
    </source>
</evidence>
<keyword evidence="4 5" id="KW-0539">Nucleus</keyword>
<dbReference type="Pfam" id="PF05129">
    <property type="entry name" value="Zn_ribbon_Elf1"/>
    <property type="match status" value="1"/>
</dbReference>
<evidence type="ECO:0000313" key="6">
    <source>
        <dbReference type="EMBL" id="KAI3903285.1"/>
    </source>
</evidence>
<proteinExistence type="inferred from homology"/>
<dbReference type="Proteomes" id="UP001202328">
    <property type="component" value="Unassembled WGS sequence"/>
</dbReference>